<feature type="transmembrane region" description="Helical" evidence="5">
    <location>
        <begin position="7"/>
        <end position="28"/>
    </location>
</feature>
<dbReference type="Proteomes" id="UP000831921">
    <property type="component" value="Chromosome"/>
</dbReference>
<feature type="transmembrane region" description="Helical" evidence="5">
    <location>
        <begin position="315"/>
        <end position="331"/>
    </location>
</feature>
<feature type="transmembrane region" description="Helical" evidence="5">
    <location>
        <begin position="211"/>
        <end position="232"/>
    </location>
</feature>
<protein>
    <submittedName>
        <fullName evidence="7">Ionic transporter y4hA</fullName>
    </submittedName>
</protein>
<feature type="transmembrane region" description="Helical" evidence="5">
    <location>
        <begin position="59"/>
        <end position="82"/>
    </location>
</feature>
<feature type="domain" description="Sodium/calcium exchanger membrane region" evidence="6">
    <location>
        <begin position="34"/>
        <end position="181"/>
    </location>
</feature>
<evidence type="ECO:0000313" key="7">
    <source>
        <dbReference type="EMBL" id="UUR08868.1"/>
    </source>
</evidence>
<evidence type="ECO:0000256" key="1">
    <source>
        <dbReference type="ARBA" id="ARBA00004141"/>
    </source>
</evidence>
<dbReference type="RefSeq" id="WP_249504639.1">
    <property type="nucleotide sequence ID" value="NZ_CP097253.1"/>
</dbReference>
<evidence type="ECO:0000259" key="6">
    <source>
        <dbReference type="Pfam" id="PF01699"/>
    </source>
</evidence>
<feature type="transmembrane region" description="Helical" evidence="5">
    <location>
        <begin position="94"/>
        <end position="114"/>
    </location>
</feature>
<feature type="transmembrane region" description="Helical" evidence="5">
    <location>
        <begin position="238"/>
        <end position="259"/>
    </location>
</feature>
<reference evidence="7 8" key="1">
    <citation type="submission" date="2022-05" db="EMBL/GenBank/DDBJ databases">
        <title>S8-45 Sphingomonas ultraviolaceadurans.</title>
        <authorList>
            <person name="Liu Y."/>
        </authorList>
    </citation>
    <scope>NUCLEOTIDE SEQUENCE [LARGE SCALE GENOMIC DNA]</scope>
    <source>
        <strain evidence="7 8">S8-45</strain>
    </source>
</reference>
<feature type="transmembrane region" description="Helical" evidence="5">
    <location>
        <begin position="160"/>
        <end position="179"/>
    </location>
</feature>
<dbReference type="EMBL" id="CP097253">
    <property type="protein sequence ID" value="UUR08868.1"/>
    <property type="molecule type" value="Genomic_DNA"/>
</dbReference>
<feature type="domain" description="Sodium/calcium exchanger membrane region" evidence="6">
    <location>
        <begin position="213"/>
        <end position="355"/>
    </location>
</feature>
<evidence type="ECO:0000256" key="4">
    <source>
        <dbReference type="ARBA" id="ARBA00023136"/>
    </source>
</evidence>
<dbReference type="Pfam" id="PF01699">
    <property type="entry name" value="Na_Ca_ex"/>
    <property type="match status" value="2"/>
</dbReference>
<dbReference type="InterPro" id="IPR004837">
    <property type="entry name" value="NaCa_Exmemb"/>
</dbReference>
<evidence type="ECO:0000256" key="3">
    <source>
        <dbReference type="ARBA" id="ARBA00022989"/>
    </source>
</evidence>
<evidence type="ECO:0000256" key="5">
    <source>
        <dbReference type="SAM" id="Phobius"/>
    </source>
</evidence>
<proteinExistence type="predicted"/>
<gene>
    <name evidence="7" type="ORF">M1K48_04335</name>
</gene>
<feature type="transmembrane region" description="Helical" evidence="5">
    <location>
        <begin position="126"/>
        <end position="148"/>
    </location>
</feature>
<name>A0ABY5N0N6_9SPHN</name>
<dbReference type="InterPro" id="IPR052946">
    <property type="entry name" value="Alkaline_pH_Ca-Antiporter"/>
</dbReference>
<sequence>MARLGSWASIVGPLLGWALIVAGVSISIPPLVTGAVLIGVVIAAVHHAELVAHRVGEPFGTLILAVAVTIIEVGLILSLMLANRDAASTLARDTVFAAAMIIMNLLLGLCLIAASRHQKEVRFTRTGATAALSTLATLMVLTLVLPNFTTSVAGPVYSNTQLAFVAAFSLILYLVFVFVQTVGNRDYFLPRGDLQKSPEAHAERPDLRTTWISFGILLISLGAVILLAKSLSKPLEQAVTSAGLPLTLVGIAIAAIVLLPEGVAAVRAARSNRLQTSLNLALGSALATIGLTIPAVTVASFALGLPLALGLDNKSVTLLALTLFIGSLSLARGRTTLLHGSVHLAIFAAYLLTTIIP</sequence>
<evidence type="ECO:0000313" key="8">
    <source>
        <dbReference type="Proteomes" id="UP000831921"/>
    </source>
</evidence>
<feature type="transmembrane region" description="Helical" evidence="5">
    <location>
        <begin position="34"/>
        <end position="52"/>
    </location>
</feature>
<keyword evidence="4 5" id="KW-0472">Membrane</keyword>
<accession>A0ABY5N0N6</accession>
<dbReference type="PANTHER" id="PTHR37958">
    <property type="entry name" value="SODIUM-POTASSIUM/PROTON ANTIPORTER CHAA"/>
    <property type="match status" value="1"/>
</dbReference>
<keyword evidence="8" id="KW-1185">Reference proteome</keyword>
<evidence type="ECO:0000256" key="2">
    <source>
        <dbReference type="ARBA" id="ARBA00022692"/>
    </source>
</evidence>
<feature type="transmembrane region" description="Helical" evidence="5">
    <location>
        <begin position="338"/>
        <end position="356"/>
    </location>
</feature>
<dbReference type="PANTHER" id="PTHR37958:SF1">
    <property type="entry name" value="SODIUM-POTASSIUM_PROTON ANTIPORTER CHAA"/>
    <property type="match status" value="1"/>
</dbReference>
<keyword evidence="2 5" id="KW-0812">Transmembrane</keyword>
<organism evidence="7 8">
    <name type="scientific">Sphingomonas glaciei</name>
    <dbReference type="NCBI Taxonomy" id="2938948"/>
    <lineage>
        <taxon>Bacteria</taxon>
        <taxon>Pseudomonadati</taxon>
        <taxon>Pseudomonadota</taxon>
        <taxon>Alphaproteobacteria</taxon>
        <taxon>Sphingomonadales</taxon>
        <taxon>Sphingomonadaceae</taxon>
        <taxon>Sphingomonas</taxon>
    </lineage>
</organism>
<comment type="subcellular location">
    <subcellularLocation>
        <location evidence="1">Membrane</location>
        <topology evidence="1">Multi-pass membrane protein</topology>
    </subcellularLocation>
</comment>
<feature type="transmembrane region" description="Helical" evidence="5">
    <location>
        <begin position="280"/>
        <end position="303"/>
    </location>
</feature>
<keyword evidence="3 5" id="KW-1133">Transmembrane helix</keyword>